<reference evidence="2" key="1">
    <citation type="submission" date="2020-04" db="EMBL/GenBank/DDBJ databases">
        <authorList>
            <person name="Chiriac C."/>
            <person name="Salcher M."/>
            <person name="Ghai R."/>
            <person name="Kavagutti S V."/>
        </authorList>
    </citation>
    <scope>NUCLEOTIDE SEQUENCE</scope>
</reference>
<protein>
    <recommendedName>
        <fullName evidence="3">Winged helix-turn-helix DNA-binding</fullName>
    </recommendedName>
</protein>
<sequence>MVAKLSGATQRAILDTLAVHEELTTADLARLIGKRHDTTHSSLLTLRDHRLAYIKAYVTTPGPGRESMVWALGDKPDARRPNYRGEHIKSSRRNIARRYYLKKALKRDGVTPWTGLLPVVNRKMI</sequence>
<dbReference type="InterPro" id="IPR036390">
    <property type="entry name" value="WH_DNA-bd_sf"/>
</dbReference>
<proteinExistence type="predicted"/>
<organism evidence="2">
    <name type="scientific">uncultured Caudovirales phage</name>
    <dbReference type="NCBI Taxonomy" id="2100421"/>
    <lineage>
        <taxon>Viruses</taxon>
        <taxon>Duplodnaviria</taxon>
        <taxon>Heunggongvirae</taxon>
        <taxon>Uroviricota</taxon>
        <taxon>Caudoviricetes</taxon>
        <taxon>Peduoviridae</taxon>
        <taxon>Maltschvirus</taxon>
        <taxon>Maltschvirus maltsch</taxon>
    </lineage>
</organism>
<dbReference type="EMBL" id="LR796269">
    <property type="protein sequence ID" value="CAB4132936.1"/>
    <property type="molecule type" value="Genomic_DNA"/>
</dbReference>
<evidence type="ECO:0000313" key="1">
    <source>
        <dbReference type="EMBL" id="CAB4126996.1"/>
    </source>
</evidence>
<gene>
    <name evidence="2" type="ORF">UFOVP254_18</name>
    <name evidence="1" type="ORF">UFOVP76_35</name>
</gene>
<dbReference type="EMBL" id="LR796204">
    <property type="protein sequence ID" value="CAB4126996.1"/>
    <property type="molecule type" value="Genomic_DNA"/>
</dbReference>
<accession>A0A6J5LII4</accession>
<evidence type="ECO:0000313" key="2">
    <source>
        <dbReference type="EMBL" id="CAB4132936.1"/>
    </source>
</evidence>
<dbReference type="SUPFAM" id="SSF46785">
    <property type="entry name" value="Winged helix' DNA-binding domain"/>
    <property type="match status" value="1"/>
</dbReference>
<evidence type="ECO:0008006" key="3">
    <source>
        <dbReference type="Google" id="ProtNLM"/>
    </source>
</evidence>
<name>A0A6J5LII4_9CAUD</name>